<accession>A0ABR1F9G4</accession>
<comment type="subcellular location">
    <subcellularLocation>
        <location evidence="1">Membrane</location>
        <topology evidence="1">Multi-pass membrane protein</topology>
    </subcellularLocation>
</comment>
<comment type="caution">
    <text evidence="1">Lacks conserved residue(s) required for the propagation of feature annotation.</text>
</comment>
<dbReference type="RefSeq" id="XP_064769515.1">
    <property type="nucleotide sequence ID" value="XM_064909361.1"/>
</dbReference>
<comment type="caution">
    <text evidence="2">The sequence shown here is derived from an EMBL/GenBank/DDBJ whole genome shotgun (WGS) entry which is preliminary data.</text>
</comment>
<name>A0ABR1F9G4_9ASCO</name>
<keyword evidence="1" id="KW-0812">Transmembrane</keyword>
<sequence>MFGIIKLLSSVVSFGYPVYASYKSLRARNQAAVESWAIYWVVMSVVTTTETWFGFMFTWLPLYQFARLGFTVWLVLPGSNGSNYIYYEYIEPTLSAHEQEIETFARSTKDKFTSRGLQAFKAGVQRIEQLVLALLTGSTKVVADDAGAGTGAGAGTIAGAAADRDAADSDEKEVCFCFTDWQSMSLVLDPAGYISYSSE</sequence>
<keyword evidence="1" id="KW-1133">Transmembrane helix</keyword>
<dbReference type="EMBL" id="JBBJBU010000002">
    <property type="protein sequence ID" value="KAK7206482.1"/>
    <property type="molecule type" value="Genomic_DNA"/>
</dbReference>
<proteinExistence type="inferred from homology"/>
<evidence type="ECO:0000256" key="1">
    <source>
        <dbReference type="RuleBase" id="RU362006"/>
    </source>
</evidence>
<evidence type="ECO:0000313" key="3">
    <source>
        <dbReference type="Proteomes" id="UP001498771"/>
    </source>
</evidence>
<evidence type="ECO:0000313" key="2">
    <source>
        <dbReference type="EMBL" id="KAK7206482.1"/>
    </source>
</evidence>
<keyword evidence="1" id="KW-0472">Membrane</keyword>
<dbReference type="Pfam" id="PF03134">
    <property type="entry name" value="TB2_DP1_HVA22"/>
    <property type="match status" value="1"/>
</dbReference>
<dbReference type="InterPro" id="IPR004345">
    <property type="entry name" value="TB2_DP1_HVA22"/>
</dbReference>
<dbReference type="GeneID" id="90034873"/>
<dbReference type="PANTHER" id="PTHR12300:SF177">
    <property type="entry name" value="PROTEIN YOP1"/>
    <property type="match status" value="1"/>
</dbReference>
<organism evidence="2 3">
    <name type="scientific">Myxozyma melibiosi</name>
    <dbReference type="NCBI Taxonomy" id="54550"/>
    <lineage>
        <taxon>Eukaryota</taxon>
        <taxon>Fungi</taxon>
        <taxon>Dikarya</taxon>
        <taxon>Ascomycota</taxon>
        <taxon>Saccharomycotina</taxon>
        <taxon>Lipomycetes</taxon>
        <taxon>Lipomycetales</taxon>
        <taxon>Lipomycetaceae</taxon>
        <taxon>Myxozyma</taxon>
    </lineage>
</organism>
<comment type="similarity">
    <text evidence="1">Belongs to the DP1 family.</text>
</comment>
<reference evidence="2 3" key="1">
    <citation type="submission" date="2024-03" db="EMBL/GenBank/DDBJ databases">
        <title>Genome-scale model development and genomic sequencing of the oleaginous clade Lipomyces.</title>
        <authorList>
            <consortium name="Lawrence Berkeley National Laboratory"/>
            <person name="Czajka J.J."/>
            <person name="Han Y."/>
            <person name="Kim J."/>
            <person name="Mondo S.J."/>
            <person name="Hofstad B.A."/>
            <person name="Robles A."/>
            <person name="Haridas S."/>
            <person name="Riley R."/>
            <person name="LaButti K."/>
            <person name="Pangilinan J."/>
            <person name="Andreopoulos W."/>
            <person name="Lipzen A."/>
            <person name="Yan J."/>
            <person name="Wang M."/>
            <person name="Ng V."/>
            <person name="Grigoriev I.V."/>
            <person name="Spatafora J.W."/>
            <person name="Magnuson J.K."/>
            <person name="Baker S.E."/>
            <person name="Pomraning K.R."/>
        </authorList>
    </citation>
    <scope>NUCLEOTIDE SEQUENCE [LARGE SCALE GENOMIC DNA]</scope>
    <source>
        <strain evidence="2 3">Phaff 52-87</strain>
    </source>
</reference>
<feature type="transmembrane region" description="Helical" evidence="1">
    <location>
        <begin position="36"/>
        <end position="60"/>
    </location>
</feature>
<protein>
    <recommendedName>
        <fullName evidence="1">Protein YOP1</fullName>
    </recommendedName>
</protein>
<dbReference type="Proteomes" id="UP001498771">
    <property type="component" value="Unassembled WGS sequence"/>
</dbReference>
<keyword evidence="3" id="KW-1185">Reference proteome</keyword>
<dbReference type="PANTHER" id="PTHR12300">
    <property type="entry name" value="HVA22-LIKE PROTEINS"/>
    <property type="match status" value="1"/>
</dbReference>
<gene>
    <name evidence="2" type="ORF">BZA70DRAFT_105517</name>
</gene>